<gene>
    <name evidence="8" type="ORF">HNR37_000774</name>
</gene>
<proteinExistence type="inferred from homology"/>
<comment type="similarity">
    <text evidence="2">Belongs to the methyl-accepting chemotaxis (MCP) protein family.</text>
</comment>
<feature type="chain" id="PRO_5031231285" evidence="5">
    <location>
        <begin position="21"/>
        <end position="620"/>
    </location>
</feature>
<dbReference type="Pfam" id="PF00672">
    <property type="entry name" value="HAMP"/>
    <property type="match status" value="1"/>
</dbReference>
<dbReference type="SMART" id="SM00304">
    <property type="entry name" value="HAMP"/>
    <property type="match status" value="1"/>
</dbReference>
<keyword evidence="9" id="KW-1185">Reference proteome</keyword>
<dbReference type="SMART" id="SM00283">
    <property type="entry name" value="MA"/>
    <property type="match status" value="1"/>
</dbReference>
<protein>
    <submittedName>
        <fullName evidence="8">Methyl-accepting chemotaxis protein</fullName>
    </submittedName>
</protein>
<comment type="caution">
    <text evidence="8">The sequence shown here is derived from an EMBL/GenBank/DDBJ whole genome shotgun (WGS) entry which is preliminary data.</text>
</comment>
<sequence>MMVTSVAVVMVALAMIATHTTVEENYQQMVSQASHNTQSHIENLQSQAAGFAHVLSRNSQLAAATANGNTTELRRLLVREYREISKSNPAISTVEVTDSQGRVIMRGHSPEQHGDDKSSVPMVQQALGGDFSQGLTQSITTDKMSLDAVAPLVYNSQVVGTIKVGSYLRQNSARYLAQQGNTDVTFMVNNKVISTSLDNLRGSFSLPQDAQRHTQRGEQATDIVTIGDQGHNAAFFPLRDHNGDVAAVVINTLSRAELENTKLSAFWRTMGVVVVLTVVSLASTITIAYVITRPLEKMQQAFINLSQGDGDLTRRFPVYGKDEISKANEAINSFLDMTQHVVKEAMDGAHETATASEELSATAESLAANIGQQFKLVERTDALVNEVGENLDKTEELAVTSTEVLEDGYKMLTHLIDDFSDINSKIVKDSEAQQEMARKMQDLNTEAGRIESVLSIISDVADQTNLLALNASIEAARAGDQGRGFAVVADEVRVLAERTQSSLGEIRNIINSITASISDIHGEVDKVSQDILGISEGSQGLMKQAEDTQQKLMNTVDSSSELVRKSTFIAKKTKDLIETMREMFDLSQENKHAGENITDVSVTMSSKSNSQFTLLQRFKV</sequence>
<dbReference type="InterPro" id="IPR029150">
    <property type="entry name" value="dCache_3"/>
</dbReference>
<feature type="domain" description="HAMP" evidence="7">
    <location>
        <begin position="289"/>
        <end position="343"/>
    </location>
</feature>
<reference evidence="8 9" key="1">
    <citation type="submission" date="2020-08" db="EMBL/GenBank/DDBJ databases">
        <title>Genomic Encyclopedia of Type Strains, Phase IV (KMG-IV): sequencing the most valuable type-strain genomes for metagenomic binning, comparative biology and taxonomic classification.</title>
        <authorList>
            <person name="Goeker M."/>
        </authorList>
    </citation>
    <scope>NUCLEOTIDE SEQUENCE [LARGE SCALE GENOMIC DNA]</scope>
    <source>
        <strain evidence="8 9">DSM 22071</strain>
    </source>
</reference>
<dbReference type="PROSITE" id="PS50885">
    <property type="entry name" value="HAMP"/>
    <property type="match status" value="1"/>
</dbReference>
<feature type="signal peptide" evidence="5">
    <location>
        <begin position="1"/>
        <end position="20"/>
    </location>
</feature>
<evidence type="ECO:0000259" key="7">
    <source>
        <dbReference type="PROSITE" id="PS50885"/>
    </source>
</evidence>
<dbReference type="InterPro" id="IPR003660">
    <property type="entry name" value="HAMP_dom"/>
</dbReference>
<dbReference type="Proteomes" id="UP000528322">
    <property type="component" value="Unassembled WGS sequence"/>
</dbReference>
<dbReference type="Gene3D" id="1.10.287.950">
    <property type="entry name" value="Methyl-accepting chemotaxis protein"/>
    <property type="match status" value="1"/>
</dbReference>
<evidence type="ECO:0000256" key="5">
    <source>
        <dbReference type="SAM" id="SignalP"/>
    </source>
</evidence>
<feature type="domain" description="Methyl-accepting transducer" evidence="6">
    <location>
        <begin position="341"/>
        <end position="598"/>
    </location>
</feature>
<evidence type="ECO:0000259" key="6">
    <source>
        <dbReference type="PROSITE" id="PS50111"/>
    </source>
</evidence>
<dbReference type="SUPFAM" id="SSF103190">
    <property type="entry name" value="Sensory domain-like"/>
    <property type="match status" value="1"/>
</dbReference>
<evidence type="ECO:0000256" key="4">
    <source>
        <dbReference type="SAM" id="Phobius"/>
    </source>
</evidence>
<keyword evidence="4" id="KW-0472">Membrane</keyword>
<evidence type="ECO:0000256" key="1">
    <source>
        <dbReference type="ARBA" id="ARBA00023224"/>
    </source>
</evidence>
<keyword evidence="1 3" id="KW-0807">Transducer</keyword>
<dbReference type="EMBL" id="JACHID010000003">
    <property type="protein sequence ID" value="MBB5021465.1"/>
    <property type="molecule type" value="Genomic_DNA"/>
</dbReference>
<evidence type="ECO:0000256" key="2">
    <source>
        <dbReference type="ARBA" id="ARBA00029447"/>
    </source>
</evidence>
<evidence type="ECO:0000313" key="8">
    <source>
        <dbReference type="EMBL" id="MBB5021465.1"/>
    </source>
</evidence>
<dbReference type="Pfam" id="PF00015">
    <property type="entry name" value="MCPsignal"/>
    <property type="match status" value="1"/>
</dbReference>
<dbReference type="PROSITE" id="PS50111">
    <property type="entry name" value="CHEMOTAXIS_TRANSDUC_2"/>
    <property type="match status" value="1"/>
</dbReference>
<dbReference type="Gene3D" id="3.30.450.20">
    <property type="entry name" value="PAS domain"/>
    <property type="match status" value="1"/>
</dbReference>
<dbReference type="GO" id="GO:0016020">
    <property type="term" value="C:membrane"/>
    <property type="evidence" value="ECO:0007669"/>
    <property type="project" value="InterPro"/>
</dbReference>
<keyword evidence="4" id="KW-0812">Transmembrane</keyword>
<dbReference type="AlphaFoldDB" id="A0A7W8DGJ4"/>
<dbReference type="CDD" id="cd06225">
    <property type="entry name" value="HAMP"/>
    <property type="match status" value="1"/>
</dbReference>
<feature type="transmembrane region" description="Helical" evidence="4">
    <location>
        <begin position="265"/>
        <end position="291"/>
    </location>
</feature>
<dbReference type="PANTHER" id="PTHR32089">
    <property type="entry name" value="METHYL-ACCEPTING CHEMOTAXIS PROTEIN MCPB"/>
    <property type="match status" value="1"/>
</dbReference>
<dbReference type="InterPro" id="IPR004089">
    <property type="entry name" value="MCPsignal_dom"/>
</dbReference>
<dbReference type="GO" id="GO:0007165">
    <property type="term" value="P:signal transduction"/>
    <property type="evidence" value="ECO:0007669"/>
    <property type="project" value="UniProtKB-KW"/>
</dbReference>
<dbReference type="SUPFAM" id="SSF58104">
    <property type="entry name" value="Methyl-accepting chemotaxis protein (MCP) signaling domain"/>
    <property type="match status" value="1"/>
</dbReference>
<accession>A0A7W8DGJ4</accession>
<evidence type="ECO:0000313" key="9">
    <source>
        <dbReference type="Proteomes" id="UP000528322"/>
    </source>
</evidence>
<dbReference type="InterPro" id="IPR029151">
    <property type="entry name" value="Sensor-like_sf"/>
</dbReference>
<evidence type="ECO:0000256" key="3">
    <source>
        <dbReference type="PROSITE-ProRule" id="PRU00284"/>
    </source>
</evidence>
<dbReference type="RefSeq" id="WP_221270396.1">
    <property type="nucleotide sequence ID" value="NZ_JACHID010000003.1"/>
</dbReference>
<keyword evidence="5" id="KW-0732">Signal</keyword>
<organism evidence="8 9">
    <name type="scientific">Desulfurispira natronophila</name>
    <dbReference type="NCBI Taxonomy" id="682562"/>
    <lineage>
        <taxon>Bacteria</taxon>
        <taxon>Pseudomonadati</taxon>
        <taxon>Chrysiogenota</taxon>
        <taxon>Chrysiogenia</taxon>
        <taxon>Chrysiogenales</taxon>
        <taxon>Chrysiogenaceae</taxon>
        <taxon>Desulfurispira</taxon>
    </lineage>
</organism>
<dbReference type="Pfam" id="PF14827">
    <property type="entry name" value="dCache_3"/>
    <property type="match status" value="1"/>
</dbReference>
<dbReference type="PANTHER" id="PTHR32089:SF112">
    <property type="entry name" value="LYSOZYME-LIKE PROTEIN-RELATED"/>
    <property type="match status" value="1"/>
</dbReference>
<keyword evidence="4" id="KW-1133">Transmembrane helix</keyword>
<name>A0A7W8DGJ4_9BACT</name>